<accession>A0A0E4H2P2</accession>
<dbReference type="AlphaFoldDB" id="A0A0E4H2P2"/>
<name>A0A0E4H2P2_MYCLN</name>
<gene>
    <name evidence="2" type="ORF">BN1232_04033</name>
</gene>
<dbReference type="Proteomes" id="UP000199251">
    <property type="component" value="Unassembled WGS sequence"/>
</dbReference>
<dbReference type="GO" id="GO:0080031">
    <property type="term" value="F:methyl salicylate esterase activity"/>
    <property type="evidence" value="ECO:0007669"/>
    <property type="project" value="TreeGrafter"/>
</dbReference>
<dbReference type="InterPro" id="IPR045889">
    <property type="entry name" value="MES/HNL"/>
</dbReference>
<dbReference type="GO" id="GO:0080032">
    <property type="term" value="F:methyl jasmonate esterase activity"/>
    <property type="evidence" value="ECO:0007669"/>
    <property type="project" value="TreeGrafter"/>
</dbReference>
<evidence type="ECO:0000313" key="3">
    <source>
        <dbReference type="Proteomes" id="UP000199251"/>
    </source>
</evidence>
<dbReference type="RefSeq" id="WP_090604357.1">
    <property type="nucleotide sequence ID" value="NZ_CTEE01000001.1"/>
</dbReference>
<dbReference type="PANTHER" id="PTHR10992:SF1032">
    <property type="entry name" value="METHYLESTERASE 17"/>
    <property type="match status" value="1"/>
</dbReference>
<dbReference type="EMBL" id="CTEE01000001">
    <property type="protein sequence ID" value="CQD17853.1"/>
    <property type="molecule type" value="Genomic_DNA"/>
</dbReference>
<evidence type="ECO:0000259" key="1">
    <source>
        <dbReference type="Pfam" id="PF12697"/>
    </source>
</evidence>
<dbReference type="OrthoDB" id="9773549at2"/>
<proteinExistence type="predicted"/>
<dbReference type="GO" id="GO:0009696">
    <property type="term" value="P:salicylic acid metabolic process"/>
    <property type="evidence" value="ECO:0007669"/>
    <property type="project" value="TreeGrafter"/>
</dbReference>
<dbReference type="SUPFAM" id="SSF53474">
    <property type="entry name" value="alpha/beta-Hydrolases"/>
    <property type="match status" value="1"/>
</dbReference>
<dbReference type="PANTHER" id="PTHR10992">
    <property type="entry name" value="METHYLESTERASE FAMILY MEMBER"/>
    <property type="match status" value="1"/>
</dbReference>
<protein>
    <submittedName>
        <fullName evidence="2">Esterase EstC</fullName>
    </submittedName>
</protein>
<dbReference type="InterPro" id="IPR000073">
    <property type="entry name" value="AB_hydrolase_1"/>
</dbReference>
<dbReference type="GO" id="GO:0009694">
    <property type="term" value="P:jasmonic acid metabolic process"/>
    <property type="evidence" value="ECO:0007669"/>
    <property type="project" value="TreeGrafter"/>
</dbReference>
<organism evidence="2 3">
    <name type="scientific">Mycobacterium lentiflavum</name>
    <dbReference type="NCBI Taxonomy" id="141349"/>
    <lineage>
        <taxon>Bacteria</taxon>
        <taxon>Bacillati</taxon>
        <taxon>Actinomycetota</taxon>
        <taxon>Actinomycetes</taxon>
        <taxon>Mycobacteriales</taxon>
        <taxon>Mycobacteriaceae</taxon>
        <taxon>Mycobacterium</taxon>
        <taxon>Mycobacterium simiae complex</taxon>
    </lineage>
</organism>
<dbReference type="GO" id="GO:0080030">
    <property type="term" value="F:methyl indole-3-acetate esterase activity"/>
    <property type="evidence" value="ECO:0007669"/>
    <property type="project" value="TreeGrafter"/>
</dbReference>
<feature type="domain" description="AB hydrolase-1" evidence="1">
    <location>
        <begin position="4"/>
        <end position="235"/>
    </location>
</feature>
<dbReference type="Pfam" id="PF12697">
    <property type="entry name" value="Abhydrolase_6"/>
    <property type="match status" value="1"/>
</dbReference>
<reference evidence="2 3" key="1">
    <citation type="submission" date="2015-03" db="EMBL/GenBank/DDBJ databases">
        <authorList>
            <person name="Urmite Genomes"/>
        </authorList>
    </citation>
    <scope>NUCLEOTIDE SEQUENCE [LARGE SCALE GENOMIC DNA]</scope>
    <source>
        <strain evidence="2 3">CSUR P1491</strain>
    </source>
</reference>
<evidence type="ECO:0000313" key="2">
    <source>
        <dbReference type="EMBL" id="CQD17853.1"/>
    </source>
</evidence>
<sequence length="239" mass="24889">MTTFVLVHGAMHGSWCWEGVAKPLRDKGHHVEAVDLPGRPGGPQLAGPDLASYAATVIAAIDCCAEPVVLVAHSLGGLAATLAAEARAGALARTVFVNSLILRDGEGALQTILAPESESFFTREGSLTISSDGASIFVSSPEAAVEGFYHRCAPADATNAAAQLVPEPLPPVLEIVKVTGSRFGSVPKTYIGSRHDRAVPWQLQLDMSDRAGADFIELDADHSPFMSAPNDLIAALAGL</sequence>
<dbReference type="STRING" id="141349.BN1232_04033"/>
<dbReference type="Gene3D" id="3.40.50.1820">
    <property type="entry name" value="alpha/beta hydrolase"/>
    <property type="match status" value="1"/>
</dbReference>
<dbReference type="InterPro" id="IPR029058">
    <property type="entry name" value="AB_hydrolase_fold"/>
</dbReference>